<proteinExistence type="predicted"/>
<sequence>MCCPLRGMTFWVRAKQSLTIVRCGMPEKSKPPVLPYLHCISKLWSMSLVEATVLNAPTSLEYHTCPNRAVRHKDNVNECSKLSLECKNPLSSSHPFLSFQVFLYPGNYICCNFYASYKIFHSEVNIKFLLPLLVNAGK</sequence>
<dbReference type="Proteomes" id="UP000664940">
    <property type="component" value="Unassembled WGS sequence"/>
</dbReference>
<comment type="caution">
    <text evidence="1">The sequence shown here is derived from an EMBL/GenBank/DDBJ whole genome shotgun (WGS) entry which is preliminary data.</text>
</comment>
<dbReference type="AlphaFoldDB" id="A0A834A7A6"/>
<gene>
    <name evidence="1" type="ORF">HJG60_011256</name>
</gene>
<evidence type="ECO:0000313" key="2">
    <source>
        <dbReference type="Proteomes" id="UP000664940"/>
    </source>
</evidence>
<dbReference type="EMBL" id="JABVXQ010000006">
    <property type="protein sequence ID" value="KAF6104266.1"/>
    <property type="molecule type" value="Genomic_DNA"/>
</dbReference>
<reference evidence="1 2" key="1">
    <citation type="journal article" date="2020" name="Nature">
        <title>Six reference-quality genomes reveal evolution of bat adaptations.</title>
        <authorList>
            <person name="Jebb D."/>
            <person name="Huang Z."/>
            <person name="Pippel M."/>
            <person name="Hughes G.M."/>
            <person name="Lavrichenko K."/>
            <person name="Devanna P."/>
            <person name="Winkler S."/>
            <person name="Jermiin L.S."/>
            <person name="Skirmuntt E.C."/>
            <person name="Katzourakis A."/>
            <person name="Burkitt-Gray L."/>
            <person name="Ray D.A."/>
            <person name="Sullivan K.A.M."/>
            <person name="Roscito J.G."/>
            <person name="Kirilenko B.M."/>
            <person name="Davalos L.M."/>
            <person name="Corthals A.P."/>
            <person name="Power M.L."/>
            <person name="Jones G."/>
            <person name="Ransome R.D."/>
            <person name="Dechmann D.K.N."/>
            <person name="Locatelli A.G."/>
            <person name="Puechmaille S.J."/>
            <person name="Fedrigo O."/>
            <person name="Jarvis E.D."/>
            <person name="Hiller M."/>
            <person name="Vernes S.C."/>
            <person name="Myers E.W."/>
            <person name="Teeling E.C."/>
        </authorList>
    </citation>
    <scope>NUCLEOTIDE SEQUENCE [LARGE SCALE GENOMIC DNA]</scope>
    <source>
        <strain evidence="1">Bat1K_MPI-CBG_1</strain>
    </source>
</reference>
<accession>A0A834A7A6</accession>
<organism evidence="1 2">
    <name type="scientific">Phyllostomus discolor</name>
    <name type="common">pale spear-nosed bat</name>
    <dbReference type="NCBI Taxonomy" id="89673"/>
    <lineage>
        <taxon>Eukaryota</taxon>
        <taxon>Metazoa</taxon>
        <taxon>Chordata</taxon>
        <taxon>Craniata</taxon>
        <taxon>Vertebrata</taxon>
        <taxon>Euteleostomi</taxon>
        <taxon>Mammalia</taxon>
        <taxon>Eutheria</taxon>
        <taxon>Laurasiatheria</taxon>
        <taxon>Chiroptera</taxon>
        <taxon>Yangochiroptera</taxon>
        <taxon>Phyllostomidae</taxon>
        <taxon>Phyllostominae</taxon>
        <taxon>Phyllostomus</taxon>
    </lineage>
</organism>
<protein>
    <submittedName>
        <fullName evidence="1">Uncharacterized protein</fullName>
    </submittedName>
</protein>
<evidence type="ECO:0000313" key="1">
    <source>
        <dbReference type="EMBL" id="KAF6104266.1"/>
    </source>
</evidence>
<name>A0A834A7A6_9CHIR</name>